<keyword evidence="1" id="KW-1185">Reference proteome</keyword>
<dbReference type="WBParaSite" id="L893_g27127.t1">
    <property type="protein sequence ID" value="L893_g27127.t1"/>
    <property type="gene ID" value="L893_g27127"/>
</dbReference>
<accession>A0A1I7ZJC4</accession>
<name>A0A1I7ZJC4_9BILA</name>
<dbReference type="Proteomes" id="UP000095287">
    <property type="component" value="Unplaced"/>
</dbReference>
<proteinExistence type="predicted"/>
<reference evidence="2" key="1">
    <citation type="submission" date="2016-11" db="UniProtKB">
        <authorList>
            <consortium name="WormBaseParasite"/>
        </authorList>
    </citation>
    <scope>IDENTIFICATION</scope>
</reference>
<protein>
    <submittedName>
        <fullName evidence="2">F-box domain-containing protein</fullName>
    </submittedName>
</protein>
<dbReference type="AlphaFoldDB" id="A0A1I7ZJC4"/>
<organism evidence="1 2">
    <name type="scientific">Steinernema glaseri</name>
    <dbReference type="NCBI Taxonomy" id="37863"/>
    <lineage>
        <taxon>Eukaryota</taxon>
        <taxon>Metazoa</taxon>
        <taxon>Ecdysozoa</taxon>
        <taxon>Nematoda</taxon>
        <taxon>Chromadorea</taxon>
        <taxon>Rhabditida</taxon>
        <taxon>Tylenchina</taxon>
        <taxon>Panagrolaimomorpha</taxon>
        <taxon>Strongyloidoidea</taxon>
        <taxon>Steinernematidae</taxon>
        <taxon>Steinernema</taxon>
    </lineage>
</organism>
<sequence>MDSVPMLFIESVCASLSRNSLENLKGCRSAVWKVGAVEKSEGSVNQRGLSYWEQSSCASERYAWISMLSAPGARNTEVTTIDGLKPLFAYICQHTTR</sequence>
<evidence type="ECO:0000313" key="2">
    <source>
        <dbReference type="WBParaSite" id="L893_g27127.t1"/>
    </source>
</evidence>
<evidence type="ECO:0000313" key="1">
    <source>
        <dbReference type="Proteomes" id="UP000095287"/>
    </source>
</evidence>